<dbReference type="Proteomes" id="UP000077255">
    <property type="component" value="Chromosome"/>
</dbReference>
<feature type="domain" description="DUF4034" evidence="1">
    <location>
        <begin position="46"/>
        <end position="181"/>
    </location>
</feature>
<sequence length="462" mass="51002">MRQAETITDPLQRCLSYPDPPNSRWRPEVVAAYCRFYAQPTLSFDDVRQLIRSGHAKQLDQRLDQALQAQITQPDARGRLDRIFQNAFENPSADARATLDAWKQADPGSAFAYAASGDAYASMAADARGGDFIQNTPGAALVAMTHLAEKAQVDLRHAIALDPRLTPAYGAMMDIARMAFGRDKALAAEAAGLQQSPGDYYLYFSAIILAEPKWGGSIDELNALARQARAQAARYPLLYLAANDADSRTFNFYNCGCDHSTSLARIESALTHASNVPMLESAGHTMGRAGRQDLAVVYTSEAIRFADAPLDHLDRAYQLAKLGHPAWAHQQFEALLPELPGRGDIYRGMGFADIKLKQDDRAVGELQQAVQLDRTDIWSQATLGEIYARQKKWGQAWAIADQLIQEKPDMPDGWCLRADVQMGQPRAGLADTEQAFAQRFGNRPDQQGELRRIRDALAHGAR</sequence>
<reference evidence="2 3" key="1">
    <citation type="submission" date="2016-02" db="EMBL/GenBank/DDBJ databases">
        <title>Complete genome sequencing and analysis of ATSB10, Dyella thiooxydans isolated from rhizosphere soil of sunflower (Helianthus annuus L.).</title>
        <authorList>
            <person name="Lee Y."/>
            <person name="Hwangbo K."/>
            <person name="Chung H."/>
            <person name="Yoo J."/>
            <person name="Kim K.Y."/>
            <person name="Sa T.M."/>
            <person name="Um Y."/>
            <person name="Madhaiyan M."/>
        </authorList>
    </citation>
    <scope>NUCLEOTIDE SEQUENCE [LARGE SCALE GENOMIC DNA]</scope>
    <source>
        <strain evidence="2 3">ATSB10</strain>
    </source>
</reference>
<dbReference type="KEGG" id="dtx:ATSB10_03800"/>
<dbReference type="EMBL" id="CP014841">
    <property type="protein sequence ID" value="AND67834.1"/>
    <property type="molecule type" value="Genomic_DNA"/>
</dbReference>
<keyword evidence="3" id="KW-1185">Reference proteome</keyword>
<evidence type="ECO:0000259" key="1">
    <source>
        <dbReference type="Pfam" id="PF13226"/>
    </source>
</evidence>
<evidence type="ECO:0000313" key="2">
    <source>
        <dbReference type="EMBL" id="AND67834.1"/>
    </source>
</evidence>
<dbReference type="SUPFAM" id="SSF48452">
    <property type="entry name" value="TPR-like"/>
    <property type="match status" value="1"/>
</dbReference>
<dbReference type="InterPro" id="IPR025115">
    <property type="entry name" value="DUF4034"/>
</dbReference>
<name>A0A160MXU6_9GAMM</name>
<gene>
    <name evidence="2" type="ORF">ATSB10_03800</name>
</gene>
<dbReference type="InterPro" id="IPR011990">
    <property type="entry name" value="TPR-like_helical_dom_sf"/>
</dbReference>
<protein>
    <recommendedName>
        <fullName evidence="1">DUF4034 domain-containing protein</fullName>
    </recommendedName>
</protein>
<dbReference type="Gene3D" id="1.25.40.10">
    <property type="entry name" value="Tetratricopeptide repeat domain"/>
    <property type="match status" value="1"/>
</dbReference>
<dbReference type="PATRIC" id="fig|445710.3.peg.376"/>
<proteinExistence type="predicted"/>
<dbReference type="AlphaFoldDB" id="A0A160MXU6"/>
<organism evidence="2 3">
    <name type="scientific">Dyella thiooxydans</name>
    <dbReference type="NCBI Taxonomy" id="445710"/>
    <lineage>
        <taxon>Bacteria</taxon>
        <taxon>Pseudomonadati</taxon>
        <taxon>Pseudomonadota</taxon>
        <taxon>Gammaproteobacteria</taxon>
        <taxon>Lysobacterales</taxon>
        <taxon>Rhodanobacteraceae</taxon>
        <taxon>Dyella</taxon>
    </lineage>
</organism>
<dbReference type="STRING" id="445710.ATSB10_03800"/>
<accession>A0A160MXU6</accession>
<evidence type="ECO:0000313" key="3">
    <source>
        <dbReference type="Proteomes" id="UP000077255"/>
    </source>
</evidence>
<dbReference type="Pfam" id="PF13226">
    <property type="entry name" value="DUF4034"/>
    <property type="match status" value="1"/>
</dbReference>